<evidence type="ECO:0000313" key="3">
    <source>
        <dbReference type="EMBL" id="ERK54948.1"/>
    </source>
</evidence>
<evidence type="ECO:0000259" key="2">
    <source>
        <dbReference type="Pfam" id="PF02836"/>
    </source>
</evidence>
<evidence type="ECO:0000313" key="4">
    <source>
        <dbReference type="Proteomes" id="UP000017052"/>
    </source>
</evidence>
<dbReference type="Proteomes" id="UP000017052">
    <property type="component" value="Unassembled WGS sequence"/>
</dbReference>
<reference evidence="3" key="1">
    <citation type="submission" date="2013-08" db="EMBL/GenBank/DDBJ databases">
        <authorList>
            <person name="Durkin A.S."/>
            <person name="Haft D.R."/>
            <person name="McCorrison J."/>
            <person name="Torralba M."/>
            <person name="Gillis M."/>
            <person name="Haft D.H."/>
            <person name="Methe B."/>
            <person name="Sutton G."/>
            <person name="Nelson K.E."/>
        </authorList>
    </citation>
    <scope>NUCLEOTIDE SEQUENCE [LARGE SCALE GENOMIC DNA]</scope>
    <source>
        <strain evidence="3">F0233</strain>
    </source>
</reference>
<dbReference type="PANTHER" id="PTHR42732">
    <property type="entry name" value="BETA-GALACTOSIDASE"/>
    <property type="match status" value="1"/>
</dbReference>
<gene>
    <name evidence="3" type="ORF">HMPREF0682_1694</name>
</gene>
<dbReference type="SUPFAM" id="SSF49785">
    <property type="entry name" value="Galactose-binding domain-like"/>
    <property type="match status" value="1"/>
</dbReference>
<dbReference type="Pfam" id="PF02836">
    <property type="entry name" value="Glyco_hydro_2_C"/>
    <property type="match status" value="1"/>
</dbReference>
<feature type="domain" description="Glycoside hydrolase family 2 catalytic" evidence="2">
    <location>
        <begin position="335"/>
        <end position="451"/>
    </location>
</feature>
<evidence type="ECO:0000256" key="1">
    <source>
        <dbReference type="SAM" id="MobiDB-lite"/>
    </source>
</evidence>
<dbReference type="Gene3D" id="2.60.120.260">
    <property type="entry name" value="Galactose-binding domain-like"/>
    <property type="match status" value="1"/>
</dbReference>
<dbReference type="GO" id="GO:0004553">
    <property type="term" value="F:hydrolase activity, hydrolyzing O-glycosyl compounds"/>
    <property type="evidence" value="ECO:0007669"/>
    <property type="project" value="InterPro"/>
</dbReference>
<dbReference type="GO" id="GO:0005975">
    <property type="term" value="P:carbohydrate metabolic process"/>
    <property type="evidence" value="ECO:0007669"/>
    <property type="project" value="InterPro"/>
</dbReference>
<dbReference type="InterPro" id="IPR017853">
    <property type="entry name" value="GH"/>
</dbReference>
<keyword evidence="4" id="KW-1185">Reference proteome</keyword>
<dbReference type="SUPFAM" id="SSF51445">
    <property type="entry name" value="(Trans)glycosidases"/>
    <property type="match status" value="1"/>
</dbReference>
<keyword evidence="3" id="KW-0378">Hydrolase</keyword>
<proteinExistence type="predicted"/>
<dbReference type="RefSeq" id="WP_021797747.1">
    <property type="nucleotide sequence ID" value="NZ_ACVN02000200.1"/>
</dbReference>
<feature type="region of interest" description="Disordered" evidence="1">
    <location>
        <begin position="1"/>
        <end position="42"/>
    </location>
</feature>
<dbReference type="EMBL" id="ACVN02000200">
    <property type="protein sequence ID" value="ERK54948.1"/>
    <property type="molecule type" value="Genomic_DNA"/>
</dbReference>
<accession>U2RN37</accession>
<dbReference type="InterPro" id="IPR006103">
    <property type="entry name" value="Glyco_hydro_2_cat"/>
</dbReference>
<comment type="caution">
    <text evidence="3">The sequence shown here is derived from an EMBL/GenBank/DDBJ whole genome shotgun (WGS) entry which is preliminary data.</text>
</comment>
<dbReference type="GeneID" id="95360063"/>
<dbReference type="PANTHER" id="PTHR42732:SF3">
    <property type="entry name" value="HYDROLASE"/>
    <property type="match status" value="1"/>
</dbReference>
<dbReference type="OrthoDB" id="9762066at2"/>
<protein>
    <submittedName>
        <fullName evidence="3">Glycoside hydrolase, family 2, sugar binding domain protein</fullName>
    </submittedName>
</protein>
<dbReference type="Gene3D" id="3.20.20.80">
    <property type="entry name" value="Glycosidases"/>
    <property type="match status" value="1"/>
</dbReference>
<name>U2RN37_9ACTN</name>
<dbReference type="InterPro" id="IPR008979">
    <property type="entry name" value="Galactose-bd-like_sf"/>
</dbReference>
<dbReference type="InterPro" id="IPR051913">
    <property type="entry name" value="GH2_Domain-Containing"/>
</dbReference>
<dbReference type="AlphaFoldDB" id="U2RN37"/>
<organism evidence="3 4">
    <name type="scientific">Propionibacterium acidifaciens F0233</name>
    <dbReference type="NCBI Taxonomy" id="553198"/>
    <lineage>
        <taxon>Bacteria</taxon>
        <taxon>Bacillati</taxon>
        <taxon>Actinomycetota</taxon>
        <taxon>Actinomycetes</taxon>
        <taxon>Propionibacteriales</taxon>
        <taxon>Propionibacteriaceae</taxon>
        <taxon>Propionibacterium</taxon>
    </lineage>
</organism>
<sequence>MREDPAELAARLRPSRQDGDHPRPVLVRPQWAPLDGPAGFATDDEGVGLDERWWERPERLDRTITLPFPPESRASGIADERPHPVVWYRIALPAERLAAAGHRPGRRLLLHFGGVDYHAIVWVDGVEAGSHEGGQSPFALDVTDALTGGGPHTVVVRAWDDPHDRSQPRGKQTWRDEPAGIWYQRSTGIWRPVWIESVPPVHVRRILWRTPAAEEAVTAVIELNRRPRRPLPLRLGLAHRGRPLARASAVARERITTVRLTVPGGAGLRWGPEHPELVDAVVAVGDDLVSSYLGLREIGRTPRALTLDGRPVYLRQVLEQCYWPDSLFSAPSARALADEAELVLRLGFNGMRIHQQSADPRLLHWADRLGLLVFGEIGAAHDFDSEAVRRLRREWAQVVRANQGHPSIVCWVPVNESWGFPDIPRRPEQARAAAALARLTRSIDPSRPALSNDGWHHVDSDLLTVHDYDANPARLRLRYRGRQMERWIAPGVLGPARAFVVVGSDQPVDLPVLLDEFGGVDFRPDGGRGWGYSTVRTRGRFVRRIGELVAAVRASDALGGYCWTQLTDTGQETNGLCDENRRPKAPVQELAAIFGQDPQPPTRAGN</sequence>